<evidence type="ECO:0000259" key="2">
    <source>
        <dbReference type="PROSITE" id="PS50110"/>
    </source>
</evidence>
<dbReference type="GO" id="GO:0000160">
    <property type="term" value="P:phosphorelay signal transduction system"/>
    <property type="evidence" value="ECO:0007669"/>
    <property type="project" value="InterPro"/>
</dbReference>
<keyword evidence="1" id="KW-0597">Phosphoprotein</keyword>
<dbReference type="AlphaFoldDB" id="M3A469"/>
<protein>
    <submittedName>
        <fullName evidence="3">Response regulator</fullName>
    </submittedName>
</protein>
<proteinExistence type="predicted"/>
<name>M3A469_9PROT</name>
<comment type="caution">
    <text evidence="3">The sequence shown here is derived from an EMBL/GenBank/DDBJ whole genome shotgun (WGS) entry which is preliminary data.</text>
</comment>
<feature type="non-terminal residue" evidence="3">
    <location>
        <position position="105"/>
    </location>
</feature>
<organism evidence="3 4">
    <name type="scientific">Paramagnetospirillum caucaseum</name>
    <dbReference type="NCBI Taxonomy" id="1244869"/>
    <lineage>
        <taxon>Bacteria</taxon>
        <taxon>Pseudomonadati</taxon>
        <taxon>Pseudomonadota</taxon>
        <taxon>Alphaproteobacteria</taxon>
        <taxon>Rhodospirillales</taxon>
        <taxon>Magnetospirillaceae</taxon>
        <taxon>Paramagnetospirillum</taxon>
    </lineage>
</organism>
<dbReference type="InterPro" id="IPR011006">
    <property type="entry name" value="CheY-like_superfamily"/>
</dbReference>
<sequence>MASLASTSSQEHSRKILVAVVDAHPGHRQQVATALTSFYQVAAFEQFDQAMDALARTPPCVVLLDEKALPRLGGDPIAATRKLLRGVPIIRTMARSPSQLGSAAY</sequence>
<gene>
    <name evidence="3" type="ORF">H261_22558</name>
</gene>
<evidence type="ECO:0000256" key="1">
    <source>
        <dbReference type="PROSITE-ProRule" id="PRU00169"/>
    </source>
</evidence>
<evidence type="ECO:0000313" key="4">
    <source>
        <dbReference type="Proteomes" id="UP000011744"/>
    </source>
</evidence>
<dbReference type="eggNOG" id="COG3437">
    <property type="taxonomic scope" value="Bacteria"/>
</dbReference>
<feature type="domain" description="Response regulatory" evidence="2">
    <location>
        <begin position="17"/>
        <end position="105"/>
    </location>
</feature>
<evidence type="ECO:0000313" key="3">
    <source>
        <dbReference type="EMBL" id="EME67633.1"/>
    </source>
</evidence>
<dbReference type="Gene3D" id="3.40.50.2300">
    <property type="match status" value="1"/>
</dbReference>
<accession>M3A469</accession>
<reference evidence="3 4" key="1">
    <citation type="journal article" date="2014" name="Genome Announc.">
        <title>Draft Genome Sequence of Magnetospirillum sp. Strain SO-1, a Freshwater Magnetotactic Bacterium Isolated from the Ol'khovka River, Russia.</title>
        <authorList>
            <person name="Grouzdev D.S."/>
            <person name="Dziuba M.V."/>
            <person name="Sukhacheva M.S."/>
            <person name="Mardanov A.V."/>
            <person name="Beletskiy A.V."/>
            <person name="Kuznetsov B.B."/>
            <person name="Skryabin K.G."/>
        </authorList>
    </citation>
    <scope>NUCLEOTIDE SEQUENCE [LARGE SCALE GENOMIC DNA]</scope>
    <source>
        <strain evidence="3 4">SO-1</strain>
    </source>
</reference>
<dbReference type="PROSITE" id="PS50110">
    <property type="entry name" value="RESPONSE_REGULATORY"/>
    <property type="match status" value="1"/>
</dbReference>
<dbReference type="InterPro" id="IPR001789">
    <property type="entry name" value="Sig_transdc_resp-reg_receiver"/>
</dbReference>
<feature type="modified residue" description="4-aspartylphosphate" evidence="1">
    <location>
        <position position="65"/>
    </location>
</feature>
<keyword evidence="4" id="KW-1185">Reference proteome</keyword>
<dbReference type="Proteomes" id="UP000011744">
    <property type="component" value="Unassembled WGS sequence"/>
</dbReference>
<dbReference type="SUPFAM" id="SSF52172">
    <property type="entry name" value="CheY-like"/>
    <property type="match status" value="1"/>
</dbReference>
<dbReference type="STRING" id="1244869.H261_22558"/>
<dbReference type="EMBL" id="AONQ01000126">
    <property type="protein sequence ID" value="EME67633.1"/>
    <property type="molecule type" value="Genomic_DNA"/>
</dbReference>